<dbReference type="AlphaFoldDB" id="A0A3B1AAZ1"/>
<protein>
    <recommendedName>
        <fullName evidence="2">DUF2846 domain-containing protein</fullName>
    </recommendedName>
</protein>
<organism evidence="1">
    <name type="scientific">hydrothermal vent metagenome</name>
    <dbReference type="NCBI Taxonomy" id="652676"/>
    <lineage>
        <taxon>unclassified sequences</taxon>
        <taxon>metagenomes</taxon>
        <taxon>ecological metagenomes</taxon>
    </lineage>
</organism>
<evidence type="ECO:0000313" key="1">
    <source>
        <dbReference type="EMBL" id="VAW90884.1"/>
    </source>
</evidence>
<sequence length="196" mass="22214">MNMKKSIYHLVLATFIVALAGCVTPVAKMNHSELSEVVTTPDPGKALVIFMRPGALGFAVHATVYDDDKLIGTVPYNTKLPYMAEPGKHMFMVISESADFMQADLIAGKTYYVQVVGRMGWWRARFSLLPFSAKDLKTKEVQDWIEKGQFVKNAESLSEWDKNNHDSVLIKREKYFPEWNAKSDAEKPYLRSEDGE</sequence>
<gene>
    <name evidence="1" type="ORF">MNBD_GAMMA21-618</name>
</gene>
<name>A0A3B1AAZ1_9ZZZZ</name>
<dbReference type="PROSITE" id="PS51257">
    <property type="entry name" value="PROKAR_LIPOPROTEIN"/>
    <property type="match status" value="1"/>
</dbReference>
<proteinExistence type="predicted"/>
<reference evidence="1" key="1">
    <citation type="submission" date="2018-06" db="EMBL/GenBank/DDBJ databases">
        <authorList>
            <person name="Zhirakovskaya E."/>
        </authorList>
    </citation>
    <scope>NUCLEOTIDE SEQUENCE</scope>
</reference>
<accession>A0A3B1AAZ1</accession>
<dbReference type="EMBL" id="UOFR01000007">
    <property type="protein sequence ID" value="VAW90884.1"/>
    <property type="molecule type" value="Genomic_DNA"/>
</dbReference>
<evidence type="ECO:0008006" key="2">
    <source>
        <dbReference type="Google" id="ProtNLM"/>
    </source>
</evidence>